<comment type="caution">
    <text evidence="2">The sequence shown here is derived from an EMBL/GenBank/DDBJ whole genome shotgun (WGS) entry which is preliminary data.</text>
</comment>
<dbReference type="AlphaFoldDB" id="A0A413WAH4"/>
<proteinExistence type="predicted"/>
<evidence type="ECO:0000313" key="3">
    <source>
        <dbReference type="Proteomes" id="UP000284883"/>
    </source>
</evidence>
<reference evidence="2 3" key="1">
    <citation type="submission" date="2018-08" db="EMBL/GenBank/DDBJ databases">
        <title>A genome reference for cultivated species of the human gut microbiota.</title>
        <authorList>
            <person name="Zou Y."/>
            <person name="Xue W."/>
            <person name="Luo G."/>
        </authorList>
    </citation>
    <scope>NUCLEOTIDE SEQUENCE [LARGE SCALE GENOMIC DNA]</scope>
    <source>
        <strain evidence="2 3">AM40-15AC</strain>
    </source>
</reference>
<dbReference type="Proteomes" id="UP000284883">
    <property type="component" value="Unassembled WGS sequence"/>
</dbReference>
<evidence type="ECO:0000256" key="1">
    <source>
        <dbReference type="SAM" id="Phobius"/>
    </source>
</evidence>
<name>A0A413WAH4_9FIRM</name>
<gene>
    <name evidence="2" type="ORF">DW885_01390</name>
</gene>
<dbReference type="EMBL" id="QSGQ01000001">
    <property type="protein sequence ID" value="RHB43138.1"/>
    <property type="molecule type" value="Genomic_DNA"/>
</dbReference>
<accession>A0A413WAH4</accession>
<organism evidence="2 3">
    <name type="scientific">Dorea formicigenerans</name>
    <dbReference type="NCBI Taxonomy" id="39486"/>
    <lineage>
        <taxon>Bacteria</taxon>
        <taxon>Bacillati</taxon>
        <taxon>Bacillota</taxon>
        <taxon>Clostridia</taxon>
        <taxon>Lachnospirales</taxon>
        <taxon>Lachnospiraceae</taxon>
        <taxon>Dorea</taxon>
    </lineage>
</organism>
<sequence>MNHQLQKSEAFQSVHHVTFILCYTVLYDFLGLRCRFGRHRADVHRTSCALVFALIRVRKHWRDDITQGKQ</sequence>
<protein>
    <submittedName>
        <fullName evidence="2">Uncharacterized protein</fullName>
    </submittedName>
</protein>
<keyword evidence="1" id="KW-1133">Transmembrane helix</keyword>
<evidence type="ECO:0000313" key="2">
    <source>
        <dbReference type="EMBL" id="RHB43138.1"/>
    </source>
</evidence>
<keyword evidence="1" id="KW-0812">Transmembrane</keyword>
<feature type="transmembrane region" description="Helical" evidence="1">
    <location>
        <begin position="12"/>
        <end position="30"/>
    </location>
</feature>
<keyword evidence="1" id="KW-0472">Membrane</keyword>